<accession>A0ACC1WUP2</accession>
<organism evidence="1 2">
    <name type="scientific">Melia azedarach</name>
    <name type="common">Chinaberry tree</name>
    <dbReference type="NCBI Taxonomy" id="155640"/>
    <lineage>
        <taxon>Eukaryota</taxon>
        <taxon>Viridiplantae</taxon>
        <taxon>Streptophyta</taxon>
        <taxon>Embryophyta</taxon>
        <taxon>Tracheophyta</taxon>
        <taxon>Spermatophyta</taxon>
        <taxon>Magnoliopsida</taxon>
        <taxon>eudicotyledons</taxon>
        <taxon>Gunneridae</taxon>
        <taxon>Pentapetalae</taxon>
        <taxon>rosids</taxon>
        <taxon>malvids</taxon>
        <taxon>Sapindales</taxon>
        <taxon>Meliaceae</taxon>
        <taxon>Melia</taxon>
    </lineage>
</organism>
<gene>
    <name evidence="1" type="ORF">OWV82_022854</name>
</gene>
<dbReference type="Proteomes" id="UP001164539">
    <property type="component" value="Chromosome 13"/>
</dbReference>
<proteinExistence type="predicted"/>
<evidence type="ECO:0000313" key="1">
    <source>
        <dbReference type="EMBL" id="KAJ4702871.1"/>
    </source>
</evidence>
<dbReference type="EMBL" id="CM051406">
    <property type="protein sequence ID" value="KAJ4702871.1"/>
    <property type="molecule type" value="Genomic_DNA"/>
</dbReference>
<reference evidence="1 2" key="1">
    <citation type="journal article" date="2023" name="Science">
        <title>Complex scaffold remodeling in plant triterpene biosynthesis.</title>
        <authorList>
            <person name="De La Pena R."/>
            <person name="Hodgson H."/>
            <person name="Liu J.C."/>
            <person name="Stephenson M.J."/>
            <person name="Martin A.C."/>
            <person name="Owen C."/>
            <person name="Harkess A."/>
            <person name="Leebens-Mack J."/>
            <person name="Jimenez L.E."/>
            <person name="Osbourn A."/>
            <person name="Sattely E.S."/>
        </authorList>
    </citation>
    <scope>NUCLEOTIDE SEQUENCE [LARGE SCALE GENOMIC DNA]</scope>
    <source>
        <strain evidence="2">cv. JPN11</strain>
        <tissue evidence="1">Leaf</tissue>
    </source>
</reference>
<evidence type="ECO:0000313" key="2">
    <source>
        <dbReference type="Proteomes" id="UP001164539"/>
    </source>
</evidence>
<comment type="caution">
    <text evidence="1">The sequence shown here is derived from an EMBL/GenBank/DDBJ whole genome shotgun (WGS) entry which is preliminary data.</text>
</comment>
<protein>
    <submittedName>
        <fullName evidence="1">FAD-binding Berberine family protein</fullName>
    </submittedName>
</protein>
<sequence length="236" mass="27777">MEILRLTKLSLLSILLLLSITSWRATATSDKLHGDFLQCLLSHSQPSHPISPAIFTPKNSSYSSVLQAYIRNLRFNTNFNSKPLLIITALHESHIQIAIIWLQNSWLPSWGLSYSWRWWSLWWWWLWQYDEKIWLTVDHVVDAKVIDVNGRLVDRKWAKICFGPSEEEQVSELFAYKINLVRVPETVTVFRVNRTLKENGLRLWNQWQHVADKLPEELFIRLVLDVVNSTRTGGRR</sequence>
<keyword evidence="2" id="KW-1185">Reference proteome</keyword>
<name>A0ACC1WUP2_MELAZ</name>